<feature type="region of interest" description="Disordered" evidence="1">
    <location>
        <begin position="165"/>
        <end position="189"/>
    </location>
</feature>
<feature type="compositionally biased region" description="Polar residues" evidence="1">
    <location>
        <begin position="171"/>
        <end position="189"/>
    </location>
</feature>
<feature type="region of interest" description="Disordered" evidence="1">
    <location>
        <begin position="236"/>
        <end position="255"/>
    </location>
</feature>
<comment type="caution">
    <text evidence="2">The sequence shown here is derived from an EMBL/GenBank/DDBJ whole genome shotgun (WGS) entry which is preliminary data.</text>
</comment>
<dbReference type="OrthoDB" id="3980551at2759"/>
<feature type="compositionally biased region" description="Low complexity" evidence="1">
    <location>
        <begin position="239"/>
        <end position="255"/>
    </location>
</feature>
<sequence>MDQHSYPVPNHLVTNVPSSINNNAQITTNAPNAQLPPITNNNVLPQFSSSVLNSSSLLNDESTSISELLPDDIESNKARKIEFKNLIKEKVLKPSKTPQFDFIRQHHSHLVIRDSHYLLKAPTSFITCASCHRGRVLKISTIKGNSTESILNEIYSSIVKNPCSKKKQTSKEQQLQHDNSLANNSSIDESNSILSNDSKRLRLSYNLDSILSHNNNNSNSEHNSLTSFTFPFQPTQPLNNATTGNTATSSISNPSISSTGPISSYHAHGSRQESLSNIIPTFDQFFHDWEDVVELPTFSEKVVVKSLNASFNVTNFTLTTLFNSLTTFPTSLDFFLSLAIENEIGDNFFTKDTLIIPMPTYSCTLFQKEINKDILSKDEHLKKVINDRIAKFVNQQGLNLANFKVVIFFNFYQEGVPQRPQEHQAHKYVGNVYTLHDFNVNSSDSSLNYLISRVSFNHNYSVIDEKEEWLKTEIFNELVVSQLQEETLKKFHEYLLGSFVNVSVLERGPLMNFLPYTVDNNFLVTSSSSMFVVNFLSLKTLRVLLGENGLHMISYLISVKVNTKHNLYILKLLLERLQQQRTIQTQSQLINQSALRPT</sequence>
<accession>A0A9P8PEM5</accession>
<dbReference type="AlphaFoldDB" id="A0A9P8PEM5"/>
<proteinExistence type="predicted"/>
<dbReference type="Proteomes" id="UP000769528">
    <property type="component" value="Unassembled WGS sequence"/>
</dbReference>
<name>A0A9P8PEM5_9ASCO</name>
<protein>
    <submittedName>
        <fullName evidence="2">Uncharacterized protein</fullName>
    </submittedName>
</protein>
<evidence type="ECO:0000313" key="2">
    <source>
        <dbReference type="EMBL" id="KAH3670853.1"/>
    </source>
</evidence>
<evidence type="ECO:0000256" key="1">
    <source>
        <dbReference type="SAM" id="MobiDB-lite"/>
    </source>
</evidence>
<keyword evidence="3" id="KW-1185">Reference proteome</keyword>
<reference evidence="2" key="2">
    <citation type="submission" date="2021-01" db="EMBL/GenBank/DDBJ databases">
        <authorList>
            <person name="Schikora-Tamarit M.A."/>
        </authorList>
    </citation>
    <scope>NUCLEOTIDE SEQUENCE</scope>
    <source>
        <strain evidence="2">CBS6341</strain>
    </source>
</reference>
<gene>
    <name evidence="2" type="ORF">WICMUC_004822</name>
</gene>
<evidence type="ECO:0000313" key="3">
    <source>
        <dbReference type="Proteomes" id="UP000769528"/>
    </source>
</evidence>
<reference evidence="2" key="1">
    <citation type="journal article" date="2021" name="Open Biol.">
        <title>Shared evolutionary footprints suggest mitochondrial oxidative damage underlies multiple complex I losses in fungi.</title>
        <authorList>
            <person name="Schikora-Tamarit M.A."/>
            <person name="Marcet-Houben M."/>
            <person name="Nosek J."/>
            <person name="Gabaldon T."/>
        </authorList>
    </citation>
    <scope>NUCLEOTIDE SEQUENCE</scope>
    <source>
        <strain evidence="2">CBS6341</strain>
    </source>
</reference>
<dbReference type="EMBL" id="JAEUBF010001298">
    <property type="protein sequence ID" value="KAH3670853.1"/>
    <property type="molecule type" value="Genomic_DNA"/>
</dbReference>
<organism evidence="2 3">
    <name type="scientific">Wickerhamomyces mucosus</name>
    <dbReference type="NCBI Taxonomy" id="1378264"/>
    <lineage>
        <taxon>Eukaryota</taxon>
        <taxon>Fungi</taxon>
        <taxon>Dikarya</taxon>
        <taxon>Ascomycota</taxon>
        <taxon>Saccharomycotina</taxon>
        <taxon>Saccharomycetes</taxon>
        <taxon>Phaffomycetales</taxon>
        <taxon>Wickerhamomycetaceae</taxon>
        <taxon>Wickerhamomyces</taxon>
    </lineage>
</organism>